<dbReference type="Proteomes" id="UP000325116">
    <property type="component" value="Unassembled WGS sequence"/>
</dbReference>
<sequence length="622" mass="69586">MIRKMKKLSLFVFHEDKEKTLKDLASLGLVHIEIANGVSSENIENIASKKNEAIRAKSIINLALSEAKKLKKDTSNLKAKNTSKKALEVIENILSISQATDKLKTEREILKKELSIISPFGNFSFDKIKELQEKTEYNILFYSSTIREFNDYDFSSLKDIFAYPIKEESGKVYFVVFKKKNTEENLTFDIVNMPSKSYDDIIKEISKIESEIENNDNEIIKSQVYIDAIDKEIDNLNIYNHFEEAKESFIASESTEGKILYVEAYIPKDKEVETKLFLDEKKIAYMLEEPSKSDNVPVELKNNKYSSAYELITKLFQLPNYFEIDLTPMIAVFYPLFFSFCFGDSGYGLVLTIMSIIGLFTVLKGKMRGVGILALTLGICTIIMGIINGGSVFGVTIASKTDIPLFATLNKYLLITDTKENWFLTPFNTALLVGVLHIFFALIVGVIDRIKTSDIGDILAAIGKLLLIPGLVLWFLGDMQNMEVIKQFDKIYYVLMLVGVILLSILSNIGKKPDILNSILGIYFAATGIMGDTLSYIRLFALGASGSILALVINQIGTSFKAIPGVGVVIMVAFLVLGHVAIFALNILGAMVHPLRLTFVEFYNNVGFEGGGKEYKPLKKVA</sequence>
<dbReference type="InterPro" id="IPR002490">
    <property type="entry name" value="V-ATPase_116kDa_su"/>
</dbReference>
<feature type="transmembrane region" description="Helical" evidence="8">
    <location>
        <begin position="458"/>
        <end position="476"/>
    </location>
</feature>
<evidence type="ECO:0000256" key="4">
    <source>
        <dbReference type="ARBA" id="ARBA00022692"/>
    </source>
</evidence>
<evidence type="ECO:0000256" key="8">
    <source>
        <dbReference type="SAM" id="Phobius"/>
    </source>
</evidence>
<feature type="transmembrane region" description="Helical" evidence="8">
    <location>
        <begin position="422"/>
        <end position="446"/>
    </location>
</feature>
<evidence type="ECO:0000313" key="9">
    <source>
        <dbReference type="EMBL" id="TXJ11767.1"/>
    </source>
</evidence>
<name>A0A5C8CFE5_9SPIR</name>
<keyword evidence="5 8" id="KW-1133">Transmembrane helix</keyword>
<gene>
    <name evidence="9" type="ORF">EPJ80_08630</name>
</gene>
<dbReference type="PANTHER" id="PTHR11629">
    <property type="entry name" value="VACUOLAR PROTON ATPASES"/>
    <property type="match status" value="1"/>
</dbReference>
<evidence type="ECO:0000256" key="2">
    <source>
        <dbReference type="ARBA" id="ARBA00009904"/>
    </source>
</evidence>
<reference evidence="9 10" key="1">
    <citation type="journal article" date="1992" name="Lakartidningen">
        <title>[Penicillin V and not amoxicillin is the first choice preparation in acute otitis].</title>
        <authorList>
            <person name="Kamme C."/>
            <person name="Lundgren K."/>
            <person name="Prellner K."/>
        </authorList>
    </citation>
    <scope>NUCLEOTIDE SEQUENCE [LARGE SCALE GENOMIC DNA]</scope>
    <source>
        <strain evidence="9 10">W1</strain>
    </source>
</reference>
<keyword evidence="3" id="KW-0813">Transport</keyword>
<organism evidence="9 10">
    <name type="scientific">Brachyspira aalborgi</name>
    <dbReference type="NCBI Taxonomy" id="29522"/>
    <lineage>
        <taxon>Bacteria</taxon>
        <taxon>Pseudomonadati</taxon>
        <taxon>Spirochaetota</taxon>
        <taxon>Spirochaetia</taxon>
        <taxon>Brachyspirales</taxon>
        <taxon>Brachyspiraceae</taxon>
        <taxon>Brachyspira</taxon>
    </lineage>
</organism>
<dbReference type="EMBL" id="SAXT01000005">
    <property type="protein sequence ID" value="TXJ11767.1"/>
    <property type="molecule type" value="Genomic_DNA"/>
</dbReference>
<keyword evidence="7 8" id="KW-0472">Membrane</keyword>
<dbReference type="GO" id="GO:0046961">
    <property type="term" value="F:proton-transporting ATPase activity, rotational mechanism"/>
    <property type="evidence" value="ECO:0007669"/>
    <property type="project" value="InterPro"/>
</dbReference>
<feature type="transmembrane region" description="Helical" evidence="8">
    <location>
        <begin position="562"/>
        <end position="588"/>
    </location>
</feature>
<keyword evidence="4 8" id="KW-0812">Transmembrane</keyword>
<dbReference type="GO" id="GO:0051117">
    <property type="term" value="F:ATPase binding"/>
    <property type="evidence" value="ECO:0007669"/>
    <property type="project" value="TreeGrafter"/>
</dbReference>
<proteinExistence type="inferred from homology"/>
<evidence type="ECO:0000256" key="7">
    <source>
        <dbReference type="ARBA" id="ARBA00023136"/>
    </source>
</evidence>
<feature type="transmembrane region" description="Helical" evidence="8">
    <location>
        <begin position="491"/>
        <end position="509"/>
    </location>
</feature>
<dbReference type="GO" id="GO:0033179">
    <property type="term" value="C:proton-transporting V-type ATPase, V0 domain"/>
    <property type="evidence" value="ECO:0007669"/>
    <property type="project" value="InterPro"/>
</dbReference>
<evidence type="ECO:0000256" key="5">
    <source>
        <dbReference type="ARBA" id="ARBA00022989"/>
    </source>
</evidence>
<dbReference type="PANTHER" id="PTHR11629:SF63">
    <property type="entry name" value="V-TYPE PROTON ATPASE SUBUNIT A"/>
    <property type="match status" value="1"/>
</dbReference>
<dbReference type="RefSeq" id="WP_147758673.1">
    <property type="nucleotide sequence ID" value="NZ_SAXT01000005.1"/>
</dbReference>
<evidence type="ECO:0000313" key="10">
    <source>
        <dbReference type="Proteomes" id="UP000325116"/>
    </source>
</evidence>
<comment type="subcellular location">
    <subcellularLocation>
        <location evidence="1">Membrane</location>
        <topology evidence="1">Multi-pass membrane protein</topology>
    </subcellularLocation>
</comment>
<feature type="transmembrane region" description="Helical" evidence="8">
    <location>
        <begin position="370"/>
        <end position="398"/>
    </location>
</feature>
<feature type="transmembrane region" description="Helical" evidence="8">
    <location>
        <begin position="536"/>
        <end position="556"/>
    </location>
</feature>
<dbReference type="GO" id="GO:0007035">
    <property type="term" value="P:vacuolar acidification"/>
    <property type="evidence" value="ECO:0007669"/>
    <property type="project" value="TreeGrafter"/>
</dbReference>
<evidence type="ECO:0000256" key="6">
    <source>
        <dbReference type="ARBA" id="ARBA00023065"/>
    </source>
</evidence>
<keyword evidence="6" id="KW-0406">Ion transport</keyword>
<evidence type="ECO:0000256" key="3">
    <source>
        <dbReference type="ARBA" id="ARBA00022448"/>
    </source>
</evidence>
<dbReference type="GO" id="GO:0016471">
    <property type="term" value="C:vacuolar proton-transporting V-type ATPase complex"/>
    <property type="evidence" value="ECO:0007669"/>
    <property type="project" value="TreeGrafter"/>
</dbReference>
<protein>
    <submittedName>
        <fullName evidence="9">V-type ATP synthase subunit I</fullName>
    </submittedName>
</protein>
<comment type="similarity">
    <text evidence="2">Belongs to the V-ATPase 116 kDa subunit family.</text>
</comment>
<feature type="transmembrane region" description="Helical" evidence="8">
    <location>
        <begin position="346"/>
        <end position="363"/>
    </location>
</feature>
<dbReference type="AlphaFoldDB" id="A0A5C8CFE5"/>
<comment type="caution">
    <text evidence="9">The sequence shown here is derived from an EMBL/GenBank/DDBJ whole genome shotgun (WGS) entry which is preliminary data.</text>
</comment>
<evidence type="ECO:0000256" key="1">
    <source>
        <dbReference type="ARBA" id="ARBA00004141"/>
    </source>
</evidence>
<accession>A0A5C8CFE5</accession>